<comment type="caution">
    <text evidence="1">The sequence shown here is derived from an EMBL/GenBank/DDBJ whole genome shotgun (WGS) entry which is preliminary data.</text>
</comment>
<keyword evidence="2" id="KW-1185">Reference proteome</keyword>
<accession>A0A9W4ST24</accession>
<protein>
    <submittedName>
        <fullName evidence="1">7726_t:CDS:1</fullName>
    </submittedName>
</protein>
<sequence length="117" mass="13513">MRNKFHQFIRPQDIQPHQFLQLGTTMSIQYLHLGEEKKVLQKLAEPSSSTSDSKILKISASVMKISISAFPFQNVKDKRYNKVINFANTLLKSMRTFLNNSLFLFIPPPKSRFALVI</sequence>
<proteinExistence type="predicted"/>
<dbReference type="EMBL" id="CAMKVN010002078">
    <property type="protein sequence ID" value="CAI2179472.1"/>
    <property type="molecule type" value="Genomic_DNA"/>
</dbReference>
<evidence type="ECO:0000313" key="2">
    <source>
        <dbReference type="Proteomes" id="UP001153678"/>
    </source>
</evidence>
<organism evidence="1 2">
    <name type="scientific">Funneliformis geosporum</name>
    <dbReference type="NCBI Taxonomy" id="1117311"/>
    <lineage>
        <taxon>Eukaryota</taxon>
        <taxon>Fungi</taxon>
        <taxon>Fungi incertae sedis</taxon>
        <taxon>Mucoromycota</taxon>
        <taxon>Glomeromycotina</taxon>
        <taxon>Glomeromycetes</taxon>
        <taxon>Glomerales</taxon>
        <taxon>Glomeraceae</taxon>
        <taxon>Funneliformis</taxon>
    </lineage>
</organism>
<dbReference type="AlphaFoldDB" id="A0A9W4ST24"/>
<name>A0A9W4ST24_9GLOM</name>
<reference evidence="1" key="1">
    <citation type="submission" date="2022-08" db="EMBL/GenBank/DDBJ databases">
        <authorList>
            <person name="Kallberg Y."/>
            <person name="Tangrot J."/>
            <person name="Rosling A."/>
        </authorList>
    </citation>
    <scope>NUCLEOTIDE SEQUENCE</scope>
    <source>
        <strain evidence="1">Wild A</strain>
    </source>
</reference>
<dbReference type="Proteomes" id="UP001153678">
    <property type="component" value="Unassembled WGS sequence"/>
</dbReference>
<gene>
    <name evidence="1" type="ORF">FWILDA_LOCUS9107</name>
</gene>
<evidence type="ECO:0000313" key="1">
    <source>
        <dbReference type="EMBL" id="CAI2179472.1"/>
    </source>
</evidence>